<evidence type="ECO:0000313" key="2">
    <source>
        <dbReference type="EMBL" id="GEM41024.1"/>
    </source>
</evidence>
<dbReference type="RefSeq" id="WP_147137308.1">
    <property type="nucleotide sequence ID" value="NZ_BJXA01000045.1"/>
</dbReference>
<organism evidence="2 3">
    <name type="scientific">Nocardia ninae NBRC 108245</name>
    <dbReference type="NCBI Taxonomy" id="1210091"/>
    <lineage>
        <taxon>Bacteria</taxon>
        <taxon>Bacillati</taxon>
        <taxon>Actinomycetota</taxon>
        <taxon>Actinomycetes</taxon>
        <taxon>Mycobacteriales</taxon>
        <taxon>Nocardiaceae</taxon>
        <taxon>Nocardia</taxon>
    </lineage>
</organism>
<feature type="domain" description="VOC" evidence="1">
    <location>
        <begin position="2"/>
        <end position="124"/>
    </location>
</feature>
<dbReference type="InterPro" id="IPR037523">
    <property type="entry name" value="VOC_core"/>
</dbReference>
<reference evidence="2 3" key="1">
    <citation type="submission" date="2019-07" db="EMBL/GenBank/DDBJ databases">
        <title>Whole genome shotgun sequence of Nocardia ninae NBRC 108245.</title>
        <authorList>
            <person name="Hosoyama A."/>
            <person name="Uohara A."/>
            <person name="Ohji S."/>
            <person name="Ichikawa N."/>
        </authorList>
    </citation>
    <scope>NUCLEOTIDE SEQUENCE [LARGE SCALE GENOMIC DNA]</scope>
    <source>
        <strain evidence="2 3">NBRC 108245</strain>
    </source>
</reference>
<evidence type="ECO:0000313" key="3">
    <source>
        <dbReference type="Proteomes" id="UP000321424"/>
    </source>
</evidence>
<dbReference type="Pfam" id="PF00903">
    <property type="entry name" value="Glyoxalase"/>
    <property type="match status" value="1"/>
</dbReference>
<accession>A0A511MK64</accession>
<dbReference type="InterPro" id="IPR004360">
    <property type="entry name" value="Glyas_Fos-R_dOase_dom"/>
</dbReference>
<dbReference type="OrthoDB" id="9792323at2"/>
<protein>
    <recommendedName>
        <fullName evidence="1">VOC domain-containing protein</fullName>
    </recommendedName>
</protein>
<dbReference type="SUPFAM" id="SSF54593">
    <property type="entry name" value="Glyoxalase/Bleomycin resistance protein/Dihydroxybiphenyl dioxygenase"/>
    <property type="match status" value="1"/>
</dbReference>
<evidence type="ECO:0000259" key="1">
    <source>
        <dbReference type="PROSITE" id="PS51819"/>
    </source>
</evidence>
<name>A0A511MK64_9NOCA</name>
<proteinExistence type="predicted"/>
<dbReference type="PROSITE" id="PS51819">
    <property type="entry name" value="VOC"/>
    <property type="match status" value="1"/>
</dbReference>
<dbReference type="EMBL" id="BJXA01000045">
    <property type="protein sequence ID" value="GEM41024.1"/>
    <property type="molecule type" value="Genomic_DNA"/>
</dbReference>
<dbReference type="Gene3D" id="3.10.180.10">
    <property type="entry name" value="2,3-Dihydroxybiphenyl 1,2-Dioxygenase, domain 1"/>
    <property type="match status" value="1"/>
</dbReference>
<dbReference type="CDD" id="cd06587">
    <property type="entry name" value="VOC"/>
    <property type="match status" value="1"/>
</dbReference>
<dbReference type="Proteomes" id="UP000321424">
    <property type="component" value="Unassembled WGS sequence"/>
</dbReference>
<dbReference type="InterPro" id="IPR029068">
    <property type="entry name" value="Glyas_Bleomycin-R_OHBP_Dase"/>
</dbReference>
<keyword evidence="3" id="KW-1185">Reference proteome</keyword>
<sequence>MKATGVAPCLGVADTTASVAFYESLGFEAAPGSDNPEDDIRMLTWQGNFAFMVYNADNLRQWLPQLQNFPTGAFGMFYLSVKDHEAYTTKIRPLVNVIKEHTEHGMKLFYFQDPDGYIIGVSEEREW</sequence>
<comment type="caution">
    <text evidence="2">The sequence shown here is derived from an EMBL/GenBank/DDBJ whole genome shotgun (WGS) entry which is preliminary data.</text>
</comment>
<dbReference type="AlphaFoldDB" id="A0A511MK64"/>
<gene>
    <name evidence="2" type="ORF">NN4_55430</name>
</gene>